<dbReference type="Gene3D" id="1.10.238.10">
    <property type="entry name" value="EF-hand"/>
    <property type="match status" value="1"/>
</dbReference>
<evidence type="ECO:0008006" key="5">
    <source>
        <dbReference type="Google" id="ProtNLM"/>
    </source>
</evidence>
<comment type="caution">
    <text evidence="3">The sequence shown here is derived from an EMBL/GenBank/DDBJ whole genome shotgun (WGS) entry which is preliminary data.</text>
</comment>
<evidence type="ECO:0000313" key="4">
    <source>
        <dbReference type="Proteomes" id="UP001162162"/>
    </source>
</evidence>
<organism evidence="3 4">
    <name type="scientific">Aromia moschata</name>
    <dbReference type="NCBI Taxonomy" id="1265417"/>
    <lineage>
        <taxon>Eukaryota</taxon>
        <taxon>Metazoa</taxon>
        <taxon>Ecdysozoa</taxon>
        <taxon>Arthropoda</taxon>
        <taxon>Hexapoda</taxon>
        <taxon>Insecta</taxon>
        <taxon>Pterygota</taxon>
        <taxon>Neoptera</taxon>
        <taxon>Endopterygota</taxon>
        <taxon>Coleoptera</taxon>
        <taxon>Polyphaga</taxon>
        <taxon>Cucujiformia</taxon>
        <taxon>Chrysomeloidea</taxon>
        <taxon>Cerambycidae</taxon>
        <taxon>Cerambycinae</taxon>
        <taxon>Callichromatini</taxon>
        <taxon>Aromia</taxon>
    </lineage>
</organism>
<reference evidence="3" key="1">
    <citation type="journal article" date="2023" name="Insect Mol. Biol.">
        <title>Genome sequencing provides insights into the evolution of gene families encoding plant cell wall-degrading enzymes in longhorned beetles.</title>
        <authorList>
            <person name="Shin N.R."/>
            <person name="Okamura Y."/>
            <person name="Kirsch R."/>
            <person name="Pauchet Y."/>
        </authorList>
    </citation>
    <scope>NUCLEOTIDE SEQUENCE</scope>
    <source>
        <strain evidence="3">AMC_N1</strain>
    </source>
</reference>
<protein>
    <recommendedName>
        <fullName evidence="5">EF-hand domain-containing protein</fullName>
    </recommendedName>
</protein>
<dbReference type="AlphaFoldDB" id="A0AAV8YD87"/>
<feature type="transmembrane region" description="Helical" evidence="2">
    <location>
        <begin position="96"/>
        <end position="118"/>
    </location>
</feature>
<keyword evidence="4" id="KW-1185">Reference proteome</keyword>
<dbReference type="Proteomes" id="UP001162162">
    <property type="component" value="Unassembled WGS sequence"/>
</dbReference>
<proteinExistence type="predicted"/>
<dbReference type="EMBL" id="JAPWTK010000123">
    <property type="protein sequence ID" value="KAJ8949122.1"/>
    <property type="molecule type" value="Genomic_DNA"/>
</dbReference>
<name>A0AAV8YD87_9CUCU</name>
<evidence type="ECO:0000313" key="3">
    <source>
        <dbReference type="EMBL" id="KAJ8949122.1"/>
    </source>
</evidence>
<evidence type="ECO:0000256" key="1">
    <source>
        <dbReference type="SAM" id="MobiDB-lite"/>
    </source>
</evidence>
<dbReference type="InterPro" id="IPR011992">
    <property type="entry name" value="EF-hand-dom_pair"/>
</dbReference>
<keyword evidence="2" id="KW-0812">Transmembrane</keyword>
<evidence type="ECO:0000256" key="2">
    <source>
        <dbReference type="SAM" id="Phobius"/>
    </source>
</evidence>
<accession>A0AAV8YD87</accession>
<feature type="region of interest" description="Disordered" evidence="1">
    <location>
        <begin position="1"/>
        <end position="54"/>
    </location>
</feature>
<gene>
    <name evidence="3" type="ORF">NQ318_012870</name>
</gene>
<keyword evidence="2" id="KW-0472">Membrane</keyword>
<feature type="compositionally biased region" description="Basic and acidic residues" evidence="1">
    <location>
        <begin position="8"/>
        <end position="18"/>
    </location>
</feature>
<sequence>METSSVDEQSKSSRDNSIKDLAASQSSLKSTKSLDKSSTGGSGPNSTKNMTIKSHYRNDPSLKISLLIGQRTKLRIYLNDGGHCQRLKLRMLLRKLIALINLTAIMKAVGSVHIWTTWVDRFSVDSSEGTDVKSTYQLTTTQINKLSHFFICLLDHDQDNLISFTVNDITYITKEGWLYKWSALLSKAKNLCDFPVWMQFFVKVLFQVVNRSGTGIITRDELSSFYSSVLGLDAVKVGEILDLAYQAMTSNGDHPLHYKSYRKISQWTRAVYFGCPPNSLSSIMFPIDYSALNAQPEDLEQYAPDQKIK</sequence>
<keyword evidence="2" id="KW-1133">Transmembrane helix</keyword>
<feature type="compositionally biased region" description="Low complexity" evidence="1">
    <location>
        <begin position="21"/>
        <end position="39"/>
    </location>
</feature>
<dbReference type="SUPFAM" id="SSF47473">
    <property type="entry name" value="EF-hand"/>
    <property type="match status" value="1"/>
</dbReference>